<reference evidence="2" key="1">
    <citation type="submission" date="2020-08" db="EMBL/GenBank/DDBJ databases">
        <title>Genome sequencing and assembly of the red palm weevil Rhynchophorus ferrugineus.</title>
        <authorList>
            <person name="Dias G.B."/>
            <person name="Bergman C.M."/>
            <person name="Manee M."/>
        </authorList>
    </citation>
    <scope>NUCLEOTIDE SEQUENCE</scope>
    <source>
        <strain evidence="2">AA-2017</strain>
        <tissue evidence="2">Whole larva</tissue>
    </source>
</reference>
<evidence type="ECO:0000313" key="2">
    <source>
        <dbReference type="EMBL" id="KAF7285258.1"/>
    </source>
</evidence>
<comment type="caution">
    <text evidence="2">The sequence shown here is derived from an EMBL/GenBank/DDBJ whole genome shotgun (WGS) entry which is preliminary data.</text>
</comment>
<organism evidence="2 3">
    <name type="scientific">Rhynchophorus ferrugineus</name>
    <name type="common">Red palm weevil</name>
    <name type="synonym">Curculio ferrugineus</name>
    <dbReference type="NCBI Taxonomy" id="354439"/>
    <lineage>
        <taxon>Eukaryota</taxon>
        <taxon>Metazoa</taxon>
        <taxon>Ecdysozoa</taxon>
        <taxon>Arthropoda</taxon>
        <taxon>Hexapoda</taxon>
        <taxon>Insecta</taxon>
        <taxon>Pterygota</taxon>
        <taxon>Neoptera</taxon>
        <taxon>Endopterygota</taxon>
        <taxon>Coleoptera</taxon>
        <taxon>Polyphaga</taxon>
        <taxon>Cucujiformia</taxon>
        <taxon>Curculionidae</taxon>
        <taxon>Dryophthorinae</taxon>
        <taxon>Rhynchophorus</taxon>
    </lineage>
</organism>
<dbReference type="AlphaFoldDB" id="A0A834IUB2"/>
<protein>
    <submittedName>
        <fullName evidence="2">Uncharacterized protein</fullName>
    </submittedName>
</protein>
<evidence type="ECO:0000256" key="1">
    <source>
        <dbReference type="SAM" id="MobiDB-lite"/>
    </source>
</evidence>
<sequence length="99" mass="10862">MGFLPKRDGPDNFGNKKSLSTPAEQKKTLGEPLKTGYFTVIMILLCGDRTPYTFIGFGEDPDHGSPAKLLTSSKKRPKKSPMPNEIAELSEAYVPLAFT</sequence>
<evidence type="ECO:0000313" key="3">
    <source>
        <dbReference type="Proteomes" id="UP000625711"/>
    </source>
</evidence>
<dbReference type="Proteomes" id="UP000625711">
    <property type="component" value="Unassembled WGS sequence"/>
</dbReference>
<gene>
    <name evidence="2" type="ORF">GWI33_011387</name>
</gene>
<feature type="compositionally biased region" description="Basic and acidic residues" evidence="1">
    <location>
        <begin position="1"/>
        <end position="10"/>
    </location>
</feature>
<keyword evidence="3" id="KW-1185">Reference proteome</keyword>
<name>A0A834IUB2_RHYFE</name>
<proteinExistence type="predicted"/>
<accession>A0A834IUB2</accession>
<feature type="region of interest" description="Disordered" evidence="1">
    <location>
        <begin position="62"/>
        <end position="84"/>
    </location>
</feature>
<dbReference type="EMBL" id="JAACXV010000058">
    <property type="protein sequence ID" value="KAF7285258.1"/>
    <property type="molecule type" value="Genomic_DNA"/>
</dbReference>
<feature type="region of interest" description="Disordered" evidence="1">
    <location>
        <begin position="1"/>
        <end position="27"/>
    </location>
</feature>